<reference evidence="3" key="1">
    <citation type="journal article" date="2013" name="Environ. Microbiol.">
        <title>Seasonally variable intestinal metagenomes of the red palm weevil (Rhynchophorus ferrugineus).</title>
        <authorList>
            <person name="Jia S."/>
            <person name="Zhang X."/>
            <person name="Zhang G."/>
            <person name="Yin A."/>
            <person name="Zhang S."/>
            <person name="Li F."/>
            <person name="Wang L."/>
            <person name="Zhao D."/>
            <person name="Yun Q."/>
            <person name="Tala"/>
            <person name="Wang J."/>
            <person name="Sun G."/>
            <person name="Baabdullah M."/>
            <person name="Yu X."/>
            <person name="Hu S."/>
            <person name="Al-Mssallem I.S."/>
            <person name="Yu J."/>
        </authorList>
    </citation>
    <scope>NUCLEOTIDE SEQUENCE</scope>
</reference>
<name>A0A060BQK8_9GAMM</name>
<evidence type="ECO:0000256" key="1">
    <source>
        <dbReference type="ARBA" id="ARBA00022679"/>
    </source>
</evidence>
<dbReference type="InterPro" id="IPR001296">
    <property type="entry name" value="Glyco_trans_1"/>
</dbReference>
<accession>A0A060BQK8</accession>
<dbReference type="EMBL" id="KF117668">
    <property type="protein sequence ID" value="AIA84927.1"/>
    <property type="molecule type" value="Genomic_DNA"/>
</dbReference>
<keyword evidence="1" id="KW-0808">Transferase</keyword>
<dbReference type="Pfam" id="PF00534">
    <property type="entry name" value="Glycos_transf_1"/>
    <property type="match status" value="1"/>
</dbReference>
<dbReference type="PANTHER" id="PTHR46401:SF2">
    <property type="entry name" value="GLYCOSYLTRANSFERASE WBBK-RELATED"/>
    <property type="match status" value="1"/>
</dbReference>
<sequence length="108" mass="11921">EEDKINYLKKCFCYLQPSKYEGFGLAIAEAMSCGAVVIATAVGEVPNLIGDAGIMIEDSSPVNIVNAIEELYNQNLENISIAAHERIKSLFSIDRRERELIDIINSSI</sequence>
<dbReference type="PANTHER" id="PTHR46401">
    <property type="entry name" value="GLYCOSYLTRANSFERASE WBBK-RELATED"/>
    <property type="match status" value="1"/>
</dbReference>
<proteinExistence type="predicted"/>
<dbReference type="GO" id="GO:0009103">
    <property type="term" value="P:lipopolysaccharide biosynthetic process"/>
    <property type="evidence" value="ECO:0007669"/>
    <property type="project" value="TreeGrafter"/>
</dbReference>
<dbReference type="SUPFAM" id="SSF53756">
    <property type="entry name" value="UDP-Glycosyltransferase/glycogen phosphorylase"/>
    <property type="match status" value="1"/>
</dbReference>
<protein>
    <submittedName>
        <fullName evidence="3">Glycos_transf_1</fullName>
    </submittedName>
</protein>
<evidence type="ECO:0000259" key="2">
    <source>
        <dbReference type="Pfam" id="PF00534"/>
    </source>
</evidence>
<dbReference type="Gene3D" id="3.40.50.2000">
    <property type="entry name" value="Glycogen Phosphorylase B"/>
    <property type="match status" value="1"/>
</dbReference>
<organism evidence="3">
    <name type="scientific">uncultured Alcanivorax sp</name>
    <dbReference type="NCBI Taxonomy" id="191215"/>
    <lineage>
        <taxon>Bacteria</taxon>
        <taxon>Pseudomonadati</taxon>
        <taxon>Pseudomonadota</taxon>
        <taxon>Gammaproteobacteria</taxon>
        <taxon>Oceanospirillales</taxon>
        <taxon>Alcanivoracaceae</taxon>
        <taxon>Alcanivorax</taxon>
        <taxon>environmental samples</taxon>
    </lineage>
</organism>
<dbReference type="AlphaFoldDB" id="A0A060BQK8"/>
<dbReference type="GO" id="GO:0016757">
    <property type="term" value="F:glycosyltransferase activity"/>
    <property type="evidence" value="ECO:0007669"/>
    <property type="project" value="InterPro"/>
</dbReference>
<evidence type="ECO:0000313" key="3">
    <source>
        <dbReference type="EMBL" id="AIA84927.1"/>
    </source>
</evidence>
<feature type="domain" description="Glycosyl transferase family 1" evidence="2">
    <location>
        <begin position="2"/>
        <end position="75"/>
    </location>
</feature>
<feature type="non-terminal residue" evidence="3">
    <location>
        <position position="1"/>
    </location>
</feature>